<comment type="caution">
    <text evidence="3">The sequence shown here is derived from an EMBL/GenBank/DDBJ whole genome shotgun (WGS) entry which is preliminary data.</text>
</comment>
<dbReference type="OrthoDB" id="4288730at2"/>
<feature type="domain" description="PRTase-CE" evidence="1">
    <location>
        <begin position="16"/>
        <end position="273"/>
    </location>
</feature>
<accession>A0A4Z0BXH7</accession>
<protein>
    <submittedName>
        <fullName evidence="3">Uncharacterized protein</fullName>
    </submittedName>
</protein>
<reference evidence="3 4" key="1">
    <citation type="submission" date="2019-03" db="EMBL/GenBank/DDBJ databases">
        <title>Ramlibacter henchirensis DSM 14656, whole genome shotgun sequence.</title>
        <authorList>
            <person name="Zhang X."/>
            <person name="Feng G."/>
            <person name="Zhu H."/>
        </authorList>
    </citation>
    <scope>NUCLEOTIDE SEQUENCE [LARGE SCALE GENOMIC DNA]</scope>
    <source>
        <strain evidence="3 4">DSM 14656</strain>
    </source>
</reference>
<name>A0A4Z0BXH7_9BURK</name>
<proteinExistence type="predicted"/>
<sequence>MRKLDPARIAVSEEIATWCAQFPASDRALAKSMVASLEFVSRDDYSGWLNGALQQIQQGKKLALYAVRKLDAGLWTPQGALSSRPGTSQGSEDFVYSLVANFCRRDPQQAFDHATIDELKLSKIHDIVLIDDSIGSGERVLNYLVAFLQNRTILSWWSFGWIRFHVVAYSRITSGEQRIITKLPGSDHYSRKYRKSTKVSFYSRRVFHSEWLESRWGKQYQHVLDFCDAEARLSAFVVRGVGNVMANLVFFHSVPDNIPGIFWSDAPGFQPLFGNRALPSWVLDLLDTSAVIGGFNQAAEGSQLDSEIKKLLALVKRGVRSPASIARRFDCDQRYAKGLLTISVEAGLITPTHRLLPAGRDALLRSEAAIAEFDYTMYIPQSWCAP</sequence>
<dbReference type="InterPro" id="IPR057055">
    <property type="entry name" value="wHTH-PRTase_assoc"/>
</dbReference>
<organism evidence="3 4">
    <name type="scientific">Ramlibacter henchirensis</name>
    <dbReference type="NCBI Taxonomy" id="204072"/>
    <lineage>
        <taxon>Bacteria</taxon>
        <taxon>Pseudomonadati</taxon>
        <taxon>Pseudomonadota</taxon>
        <taxon>Betaproteobacteria</taxon>
        <taxon>Burkholderiales</taxon>
        <taxon>Comamonadaceae</taxon>
        <taxon>Ramlibacter</taxon>
    </lineage>
</organism>
<keyword evidence="4" id="KW-1185">Reference proteome</keyword>
<dbReference type="EMBL" id="SMLM01000002">
    <property type="protein sequence ID" value="TFZ02978.1"/>
    <property type="molecule type" value="Genomic_DNA"/>
</dbReference>
<evidence type="ECO:0000313" key="4">
    <source>
        <dbReference type="Proteomes" id="UP000298180"/>
    </source>
</evidence>
<dbReference type="Pfam" id="PF24409">
    <property type="entry name" value="wHTH-PRTase_assc"/>
    <property type="match status" value="1"/>
</dbReference>
<dbReference type="RefSeq" id="WP_135264502.1">
    <property type="nucleotide sequence ID" value="NZ_SMLM01000002.1"/>
</dbReference>
<evidence type="ECO:0000259" key="2">
    <source>
        <dbReference type="Pfam" id="PF24409"/>
    </source>
</evidence>
<gene>
    <name evidence="3" type="ORF">EZ313_17295</name>
</gene>
<evidence type="ECO:0000259" key="1">
    <source>
        <dbReference type="Pfam" id="PF24390"/>
    </source>
</evidence>
<evidence type="ECO:0000313" key="3">
    <source>
        <dbReference type="EMBL" id="TFZ02978.1"/>
    </source>
</evidence>
<dbReference type="Pfam" id="PF24390">
    <property type="entry name" value="PRTase-CE"/>
    <property type="match status" value="1"/>
</dbReference>
<dbReference type="InterPro" id="IPR056920">
    <property type="entry name" value="PRTase-CE"/>
</dbReference>
<feature type="domain" description="PRTase associated wHTH" evidence="2">
    <location>
        <begin position="311"/>
        <end position="385"/>
    </location>
</feature>
<dbReference type="AlphaFoldDB" id="A0A4Z0BXH7"/>
<dbReference type="Proteomes" id="UP000298180">
    <property type="component" value="Unassembled WGS sequence"/>
</dbReference>